<keyword evidence="1" id="KW-0472">Membrane</keyword>
<evidence type="ECO:0000256" key="1">
    <source>
        <dbReference type="SAM" id="Phobius"/>
    </source>
</evidence>
<keyword evidence="1" id="KW-1133">Transmembrane helix</keyword>
<keyword evidence="3" id="KW-1185">Reference proteome</keyword>
<protein>
    <submittedName>
        <fullName evidence="2">Uncharacterized protein</fullName>
    </submittedName>
</protein>
<keyword evidence="1" id="KW-0812">Transmembrane</keyword>
<dbReference type="KEGG" id="ptes:JQU52_01635"/>
<evidence type="ECO:0000313" key="2">
    <source>
        <dbReference type="EMBL" id="QRQ83231.1"/>
    </source>
</evidence>
<feature type="transmembrane region" description="Helical" evidence="1">
    <location>
        <begin position="6"/>
        <end position="22"/>
    </location>
</feature>
<evidence type="ECO:0000313" key="3">
    <source>
        <dbReference type="Proteomes" id="UP000653156"/>
    </source>
</evidence>
<gene>
    <name evidence="2" type="ORF">JQU52_01635</name>
</gene>
<name>A0A892ZJ43_9NEIS</name>
<sequence length="117" mass="13141">MPHPITWLMAAVMAALFFLVLLPKYQGEQQALAHGQTVAAAVAEVRHWQRKVGDGNYEDNYEIIALWPNPHNGQMVRFVSPPLRQNPQAHLPAAVNVTVDTDNPKNYVMDLSFLPKI</sequence>
<dbReference type="AlphaFoldDB" id="A0A892ZJ43"/>
<dbReference type="EMBL" id="CP069798">
    <property type="protein sequence ID" value="QRQ83231.1"/>
    <property type="molecule type" value="Genomic_DNA"/>
</dbReference>
<accession>A0A892ZJ43</accession>
<organism evidence="2 3">
    <name type="scientific">Paralysiella testudinis</name>
    <dbReference type="NCBI Taxonomy" id="2809020"/>
    <lineage>
        <taxon>Bacteria</taxon>
        <taxon>Pseudomonadati</taxon>
        <taxon>Pseudomonadota</taxon>
        <taxon>Betaproteobacteria</taxon>
        <taxon>Neisseriales</taxon>
        <taxon>Neisseriaceae</taxon>
        <taxon>Paralysiella</taxon>
    </lineage>
</organism>
<dbReference type="Proteomes" id="UP000653156">
    <property type="component" value="Chromosome"/>
</dbReference>
<reference evidence="2" key="1">
    <citation type="submission" date="2021-02" db="EMBL/GenBank/DDBJ databases">
        <title>Neisseriaceae sp. 26B isolated from the cloaca of a Common Toad-headed Turtle (Mesoclemmys nasuta).</title>
        <authorList>
            <person name="Spergser J."/>
            <person name="Busse H.-J."/>
        </authorList>
    </citation>
    <scope>NUCLEOTIDE SEQUENCE</scope>
    <source>
        <strain evidence="2">26B</strain>
    </source>
</reference>
<proteinExistence type="predicted"/>